<evidence type="ECO:0000313" key="2">
    <source>
        <dbReference type="Proteomes" id="UP000070353"/>
    </source>
</evidence>
<sequence>MAFQVSKTCTNRFNIFFCQSIFSNSTVHLEGTKGCDDNYRIWRSWQVWCLDIKEFLSTKVCTKTSFSNSVISQAKGCACCQNRVTSMSNVGKWTTMYKGRCTINCLNQVRFNSILQDQSQGTFNLQITYRNRGTVIAIANNDISQTAFQVLDVRRQAQNRHDFRSNCNIKTILTWNTI</sequence>
<dbReference type="EMBL" id="LQZB01000055">
    <property type="protein sequence ID" value="KXU05761.1"/>
    <property type="molecule type" value="Genomic_DNA"/>
</dbReference>
<comment type="caution">
    <text evidence="1">The sequence shown here is derived from an EMBL/GenBank/DDBJ whole genome shotgun (WGS) entry which is preliminary data.</text>
</comment>
<name>A0A139QTT8_STROR</name>
<reference evidence="1 2" key="1">
    <citation type="submission" date="2016-01" db="EMBL/GenBank/DDBJ databases">
        <title>Highly variable Streptococcus oralis are common among viridans streptococci isolated from primates.</title>
        <authorList>
            <person name="Denapaite D."/>
            <person name="Rieger M."/>
            <person name="Koendgen S."/>
            <person name="Brueckner R."/>
            <person name="Ochigava I."/>
            <person name="Kappeler P."/>
            <person name="Maetz-Rensing K."/>
            <person name="Leendertz F."/>
            <person name="Hakenbeck R."/>
        </authorList>
    </citation>
    <scope>NUCLEOTIDE SEQUENCE [LARGE SCALE GENOMIC DNA]</scope>
    <source>
        <strain evidence="1 2">DD24</strain>
    </source>
</reference>
<dbReference type="AlphaFoldDB" id="A0A139QTT8"/>
<organism evidence="1 2">
    <name type="scientific">Streptococcus oralis</name>
    <dbReference type="NCBI Taxonomy" id="1303"/>
    <lineage>
        <taxon>Bacteria</taxon>
        <taxon>Bacillati</taxon>
        <taxon>Bacillota</taxon>
        <taxon>Bacilli</taxon>
        <taxon>Lactobacillales</taxon>
        <taxon>Streptococcaceae</taxon>
        <taxon>Streptococcus</taxon>
    </lineage>
</organism>
<proteinExistence type="predicted"/>
<evidence type="ECO:0000313" key="1">
    <source>
        <dbReference type="EMBL" id="KXU05761.1"/>
    </source>
</evidence>
<gene>
    <name evidence="1" type="ORF">SORDD24_00459</name>
</gene>
<accession>A0A139QTT8</accession>
<protein>
    <submittedName>
        <fullName evidence="1">Uncharacterized protein</fullName>
    </submittedName>
</protein>
<dbReference type="Proteomes" id="UP000070353">
    <property type="component" value="Unassembled WGS sequence"/>
</dbReference>